<organism evidence="1">
    <name type="scientific">uncultured Caudovirales phage</name>
    <dbReference type="NCBI Taxonomy" id="2100421"/>
    <lineage>
        <taxon>Viruses</taxon>
        <taxon>Duplodnaviria</taxon>
        <taxon>Heunggongvirae</taxon>
        <taxon>Uroviricota</taxon>
        <taxon>Caudoviricetes</taxon>
        <taxon>Peduoviridae</taxon>
        <taxon>Maltschvirus</taxon>
        <taxon>Maltschvirus maltsch</taxon>
    </lineage>
</organism>
<accession>A0A6J5T6S2</accession>
<sequence>MGFLDNYEGNKERTDRWIATFPLGRLEAHIIEFNADKGYVLVQAKAWRNQEETEPAGIDYAYGYLAAFNANMKRWMVEDTTTSALMRVMALVMGGAEKSTKETMQQVESMSTKVATADIAQEHDYWTTKFGDVPSYKTAEEAEQSGIPSLGSSMDEIAKQLGGQLIEAAPECAHGHMIWKQAKDGSPKNWGGYFCTERTKASQCVPRWYVLASDGKWKPQV</sequence>
<evidence type="ECO:0000313" key="1">
    <source>
        <dbReference type="EMBL" id="CAB4223248.1"/>
    </source>
</evidence>
<reference evidence="1" key="1">
    <citation type="submission" date="2020-05" db="EMBL/GenBank/DDBJ databases">
        <authorList>
            <person name="Chiriac C."/>
            <person name="Salcher M."/>
            <person name="Ghai R."/>
            <person name="Kavagutti S V."/>
        </authorList>
    </citation>
    <scope>NUCLEOTIDE SEQUENCE</scope>
</reference>
<dbReference type="EMBL" id="LR797527">
    <property type="protein sequence ID" value="CAB4223248.1"/>
    <property type="molecule type" value="Genomic_DNA"/>
</dbReference>
<protein>
    <submittedName>
        <fullName evidence="1">Uncharacterized protein</fullName>
    </submittedName>
</protein>
<name>A0A6J5T6S2_9CAUD</name>
<proteinExistence type="predicted"/>
<gene>
    <name evidence="1" type="ORF">UFOVP1667_17</name>
</gene>